<reference evidence="3" key="2">
    <citation type="submission" date="2011-02" db="EMBL/GenBank/DDBJ databases">
        <authorList>
            <person name="MacLean D."/>
        </authorList>
    </citation>
    <scope>NUCLEOTIDE SEQUENCE</scope>
</reference>
<dbReference type="InterPro" id="IPR036322">
    <property type="entry name" value="WD40_repeat_dom_sf"/>
</dbReference>
<gene>
    <name evidence="3" type="primary">AlNc14C2G312</name>
    <name evidence="3" type="ORF">ALNC14_003470</name>
</gene>
<dbReference type="PANTHER" id="PTHR15496:SF2">
    <property type="entry name" value="GENERAL TRANSCRIPTION FACTOR 3C POLYPEPTIDE 4"/>
    <property type="match status" value="1"/>
</dbReference>
<dbReference type="InterPro" id="IPR001680">
    <property type="entry name" value="WD40_rpt"/>
</dbReference>
<accession>F0VZH4</accession>
<feature type="repeat" description="WD" evidence="1">
    <location>
        <begin position="416"/>
        <end position="447"/>
    </location>
</feature>
<dbReference type="EMBL" id="FR824047">
    <property type="protein sequence ID" value="CCA14204.1"/>
    <property type="molecule type" value="Genomic_DNA"/>
</dbReference>
<dbReference type="PROSITE" id="PS50082">
    <property type="entry name" value="WD_REPEATS_2"/>
    <property type="match status" value="1"/>
</dbReference>
<name>F0VZH4_9STRA</name>
<dbReference type="GO" id="GO:0006384">
    <property type="term" value="P:transcription initiation at RNA polymerase III promoter"/>
    <property type="evidence" value="ECO:0007669"/>
    <property type="project" value="InterPro"/>
</dbReference>
<evidence type="ECO:0000256" key="2">
    <source>
        <dbReference type="SAM" id="MobiDB-lite"/>
    </source>
</evidence>
<dbReference type="GO" id="GO:0000127">
    <property type="term" value="C:transcription factor TFIIIC complex"/>
    <property type="evidence" value="ECO:0007669"/>
    <property type="project" value="InterPro"/>
</dbReference>
<dbReference type="HOGENOM" id="CLU_008069_0_0_1"/>
<dbReference type="AlphaFoldDB" id="F0VZH4"/>
<dbReference type="PANTHER" id="PTHR15496">
    <property type="entry name" value="GENERAL TRANSCRIPTION FACTOR 3C POLYPEPTIDE 4 FAMILY"/>
    <property type="match status" value="1"/>
</dbReference>
<evidence type="ECO:0000256" key="1">
    <source>
        <dbReference type="PROSITE-ProRule" id="PRU00221"/>
    </source>
</evidence>
<dbReference type="SUPFAM" id="SSF50978">
    <property type="entry name" value="WD40 repeat-like"/>
    <property type="match status" value="1"/>
</dbReference>
<dbReference type="InterPro" id="IPR044230">
    <property type="entry name" value="GTF3C4"/>
</dbReference>
<keyword evidence="1" id="KW-0853">WD repeat</keyword>
<proteinExistence type="predicted"/>
<dbReference type="GO" id="GO:0004402">
    <property type="term" value="F:histone acetyltransferase activity"/>
    <property type="evidence" value="ECO:0007669"/>
    <property type="project" value="InterPro"/>
</dbReference>
<sequence length="828" mass="92868">MELHADTRSTEPSAMTQDAAGSGLTVLRHKERIPASPLLPNCIHWSQDGRVAVVTDAHIMITTFRNREMEFYMQNPPILSKSFIFFPQDIQHERLPVEMTAHKQESFGSGCTSYWLLRKVRSQNPKEMSLSKNESNAFIGMEWGPRDSGPNAFCAIVALSAGSRISLHFASSYQMNWTQAEVLSDHLYTFLEEYHFDVSNFTRGHKVANKVLDNDSVTSGRTKRARSARTDVSPVNELMNKCALLATLTIAWSGPIYRVHTKQEATSYIVFAGKKLVTLWEYSFQEEDRGERNSGSRYLSTLPVGWLLSEKFGWVTASTWQQFHTRQQSSMVERMMLALGTSEGMILLVNFSLTKTSSMDQLVVDRIISTPGSQPVGCLHLGSRASSNSSGENNLVATAGPEMSVWNTKDESMTTWTAHDANITGLGLSYFGDVIMSASIDGCVKAWVRAETTYICKQILVENTPYPLYGLAVSPLSVQLALLHVMPPAARPNRKSQADMSYSRVACAVEIMRSPLANSASSLIDMIYRILEHSQDVASFTDVLWLCHQDNTPPTPNENSLELSLPALLHNVKGVDLSNFTNKRSTKPLYLSICEKLETQYFSIAQDHVTEETQMAPILLLQASYLLRASIEATKEDFDVQKEGRQKLLRSLYSFWAVQNLNALHKKLKSPSLSETEVTSALLMADFLSIQSSLRQESLDLVTSTYEGFGSHADISRWKSMSRSADAENESSLSMQVGVTLPVRERCIICQKDIIHREYDFTCESEHTQQRCFLSFRAIRSVNLWKCLGCGACADKVQSMQPETPFYLLNTEGIRCRLCGSHCILFRY</sequence>
<evidence type="ECO:0000313" key="3">
    <source>
        <dbReference type="EMBL" id="CCA14204.1"/>
    </source>
</evidence>
<organism evidence="3">
    <name type="scientific">Albugo laibachii Nc14</name>
    <dbReference type="NCBI Taxonomy" id="890382"/>
    <lineage>
        <taxon>Eukaryota</taxon>
        <taxon>Sar</taxon>
        <taxon>Stramenopiles</taxon>
        <taxon>Oomycota</taxon>
        <taxon>Peronosporomycetes</taxon>
        <taxon>Albuginales</taxon>
        <taxon>Albuginaceae</taxon>
        <taxon>Albugo</taxon>
    </lineage>
</organism>
<protein>
    <submittedName>
        <fullName evidence="3">Uncharacterized protein AlNc14C2G312</fullName>
    </submittedName>
</protein>
<feature type="region of interest" description="Disordered" evidence="2">
    <location>
        <begin position="1"/>
        <end position="23"/>
    </location>
</feature>
<dbReference type="Gene3D" id="2.130.10.10">
    <property type="entry name" value="YVTN repeat-like/Quinoprotein amine dehydrogenase"/>
    <property type="match status" value="1"/>
</dbReference>
<reference evidence="3" key="1">
    <citation type="journal article" date="2011" name="PLoS Biol.">
        <title>Gene gain and loss during evolution of obligate parasitism in the white rust pathogen of Arabidopsis thaliana.</title>
        <authorList>
            <person name="Kemen E."/>
            <person name="Gardiner A."/>
            <person name="Schultz-Larsen T."/>
            <person name="Kemen A.C."/>
            <person name="Balmuth A.L."/>
            <person name="Robert-Seilaniantz A."/>
            <person name="Bailey K."/>
            <person name="Holub E."/>
            <person name="Studholme D.J."/>
            <person name="Maclean D."/>
            <person name="Jones J.D."/>
        </authorList>
    </citation>
    <scope>NUCLEOTIDE SEQUENCE</scope>
</reference>
<dbReference type="InterPro" id="IPR015943">
    <property type="entry name" value="WD40/YVTN_repeat-like_dom_sf"/>
</dbReference>